<dbReference type="SUPFAM" id="SSF52467">
    <property type="entry name" value="DHS-like NAD/FAD-binding domain"/>
    <property type="match status" value="1"/>
</dbReference>
<dbReference type="CDD" id="cd00568">
    <property type="entry name" value="TPP_enzymes"/>
    <property type="match status" value="1"/>
</dbReference>
<keyword evidence="3 4" id="KW-0786">Thiamine pyrophosphate</keyword>
<dbReference type="InterPro" id="IPR029061">
    <property type="entry name" value="THDP-binding"/>
</dbReference>
<dbReference type="InterPro" id="IPR012000">
    <property type="entry name" value="Thiamin_PyroP_enz_cen_dom"/>
</dbReference>
<dbReference type="Gene3D" id="3.40.50.970">
    <property type="match status" value="2"/>
</dbReference>
<feature type="domain" description="Thiamine pyrophosphate enzyme central" evidence="5">
    <location>
        <begin position="192"/>
        <end position="320"/>
    </location>
</feature>
<organism evidence="8 9">
    <name type="scientific">Kiloniella laminariae</name>
    <dbReference type="NCBI Taxonomy" id="454162"/>
    <lineage>
        <taxon>Bacteria</taxon>
        <taxon>Pseudomonadati</taxon>
        <taxon>Pseudomonadota</taxon>
        <taxon>Alphaproteobacteria</taxon>
        <taxon>Rhodospirillales</taxon>
        <taxon>Kiloniellaceae</taxon>
        <taxon>Kiloniella</taxon>
    </lineage>
</organism>
<dbReference type="InterPro" id="IPR011766">
    <property type="entry name" value="TPP_enzyme_TPP-bd"/>
</dbReference>
<keyword evidence="9" id="KW-1185">Reference proteome</keyword>
<dbReference type="Pfam" id="PF02776">
    <property type="entry name" value="TPP_enzyme_N"/>
    <property type="match status" value="1"/>
</dbReference>
<dbReference type="Proteomes" id="UP001069802">
    <property type="component" value="Unassembled WGS sequence"/>
</dbReference>
<dbReference type="InterPro" id="IPR012001">
    <property type="entry name" value="Thiamin_PyroP_enz_TPP-bd_dom"/>
</dbReference>
<comment type="caution">
    <text evidence="8">The sequence shown here is derived from an EMBL/GenBank/DDBJ whole genome shotgun (WGS) entry which is preliminary data.</text>
</comment>
<dbReference type="Pfam" id="PF02775">
    <property type="entry name" value="TPP_enzyme_C"/>
    <property type="match status" value="1"/>
</dbReference>
<dbReference type="SUPFAM" id="SSF52518">
    <property type="entry name" value="Thiamin diphosphate-binding fold (THDP-binding)"/>
    <property type="match status" value="2"/>
</dbReference>
<evidence type="ECO:0000259" key="5">
    <source>
        <dbReference type="Pfam" id="PF00205"/>
    </source>
</evidence>
<dbReference type="InterPro" id="IPR000399">
    <property type="entry name" value="TPP-bd_CS"/>
</dbReference>
<reference evidence="8" key="1">
    <citation type="submission" date="2022-12" db="EMBL/GenBank/DDBJ databases">
        <title>Bacterial isolates from different developmental stages of Nematostella vectensis.</title>
        <authorList>
            <person name="Fraune S."/>
        </authorList>
    </citation>
    <scope>NUCLEOTIDE SEQUENCE</scope>
    <source>
        <strain evidence="8">G21630-S1</strain>
    </source>
</reference>
<gene>
    <name evidence="8" type="ORF">O4H49_05585</name>
</gene>
<name>A0ABT4LGK4_9PROT</name>
<dbReference type="InterPro" id="IPR045229">
    <property type="entry name" value="TPP_enz"/>
</dbReference>
<evidence type="ECO:0000313" key="8">
    <source>
        <dbReference type="EMBL" id="MCZ4280237.1"/>
    </source>
</evidence>
<evidence type="ECO:0000256" key="3">
    <source>
        <dbReference type="ARBA" id="ARBA00023052"/>
    </source>
</evidence>
<dbReference type="PANTHER" id="PTHR18968:SF13">
    <property type="entry name" value="ACETOLACTATE SYNTHASE CATALYTIC SUBUNIT, MITOCHONDRIAL"/>
    <property type="match status" value="1"/>
</dbReference>
<dbReference type="NCBIfam" id="NF005712">
    <property type="entry name" value="PRK07524.1"/>
    <property type="match status" value="1"/>
</dbReference>
<feature type="domain" description="Thiamine pyrophosphate enzyme N-terminal TPP-binding" evidence="7">
    <location>
        <begin position="3"/>
        <end position="113"/>
    </location>
</feature>
<dbReference type="PROSITE" id="PS00187">
    <property type="entry name" value="TPP_ENZYMES"/>
    <property type="match status" value="1"/>
</dbReference>
<dbReference type="InterPro" id="IPR029035">
    <property type="entry name" value="DHS-like_NAD/FAD-binding_dom"/>
</dbReference>
<dbReference type="RefSeq" id="WP_269422449.1">
    <property type="nucleotide sequence ID" value="NZ_JAPWGY010000002.1"/>
</dbReference>
<sequence>MITLGEYLIKLLESYDVERVFGIPGVHTVELYRGLANSRIRHHTPRHEQGAGFMADGYARMSGKPGVCFTITGPGLTNIATAMGQAYADSIPMLVISGVNKLKDLGHGNGNLHELPNQSAFASQVSAFSYTITTPDDLPQVMARAFALFEGARPRPVHIEIPVDLMSASADHLPLPRRQILAERPGPAISGIKQAAELCSKAKAPLLIVGGGVKSNIAVVQELAVALDSPVIMTINARGVLSGNHPLAVPASPSLKAVRELIKTADLVVVLGSEIGPTDFDMYVDGNFSIPGTLVRVDIDPVQLQRNITPDLALIGDAVQASKDILSCFDKGDIAPKDRSGASRAEKACAEARTELSPQMNQQINFLQKITTALPGVVIVGDSTQAVYAGNLYFSPDRSLGWFNSATGFGTLGYALPASIGAKLACPERPVVCLTGDGGLQFTLGELGSAIDANTPIIILVWNNNGYQEIKTYMEDNAIVPEGVELTTPDFPAIARAYGLEAEHLHTAVDLPDRLKSALTSGKPTLIQIEEHLFS</sequence>
<feature type="domain" description="Thiamine pyrophosphate enzyme TPP-binding" evidence="6">
    <location>
        <begin position="388"/>
        <end position="529"/>
    </location>
</feature>
<evidence type="ECO:0000259" key="7">
    <source>
        <dbReference type="Pfam" id="PF02776"/>
    </source>
</evidence>
<proteinExistence type="inferred from homology"/>
<comment type="similarity">
    <text evidence="2 4">Belongs to the TPP enzyme family.</text>
</comment>
<dbReference type="Gene3D" id="3.40.50.1220">
    <property type="entry name" value="TPP-binding domain"/>
    <property type="match status" value="1"/>
</dbReference>
<dbReference type="EMBL" id="JAPWGY010000002">
    <property type="protein sequence ID" value="MCZ4280237.1"/>
    <property type="molecule type" value="Genomic_DNA"/>
</dbReference>
<accession>A0ABT4LGK4</accession>
<dbReference type="Pfam" id="PF00205">
    <property type="entry name" value="TPP_enzyme_M"/>
    <property type="match status" value="1"/>
</dbReference>
<evidence type="ECO:0000259" key="6">
    <source>
        <dbReference type="Pfam" id="PF02775"/>
    </source>
</evidence>
<comment type="cofactor">
    <cofactor evidence="1">
        <name>thiamine diphosphate</name>
        <dbReference type="ChEBI" id="CHEBI:58937"/>
    </cofactor>
</comment>
<protein>
    <submittedName>
        <fullName evidence="8">5-guanidino-2-oxopentanoate decarboxylase</fullName>
    </submittedName>
</protein>
<evidence type="ECO:0000256" key="4">
    <source>
        <dbReference type="RuleBase" id="RU362132"/>
    </source>
</evidence>
<evidence type="ECO:0000313" key="9">
    <source>
        <dbReference type="Proteomes" id="UP001069802"/>
    </source>
</evidence>
<dbReference type="PANTHER" id="PTHR18968">
    <property type="entry name" value="THIAMINE PYROPHOSPHATE ENZYMES"/>
    <property type="match status" value="1"/>
</dbReference>
<dbReference type="CDD" id="cd07035">
    <property type="entry name" value="TPP_PYR_POX_like"/>
    <property type="match status" value="1"/>
</dbReference>
<evidence type="ECO:0000256" key="2">
    <source>
        <dbReference type="ARBA" id="ARBA00007812"/>
    </source>
</evidence>
<evidence type="ECO:0000256" key="1">
    <source>
        <dbReference type="ARBA" id="ARBA00001964"/>
    </source>
</evidence>